<evidence type="ECO:0000256" key="1">
    <source>
        <dbReference type="SAM" id="SignalP"/>
    </source>
</evidence>
<feature type="signal peptide" evidence="1">
    <location>
        <begin position="1"/>
        <end position="22"/>
    </location>
</feature>
<evidence type="ECO:0000313" key="3">
    <source>
        <dbReference type="Proteomes" id="UP000070529"/>
    </source>
</evidence>
<comment type="caution">
    <text evidence="2">The sequence shown here is derived from an EMBL/GenBank/DDBJ whole genome shotgun (WGS) entry which is preliminary data.</text>
</comment>
<accession>A0A135I3M2</accession>
<reference evidence="2 3" key="1">
    <citation type="submission" date="2015-11" db="EMBL/GenBank/DDBJ databases">
        <title>Genomic Taxonomy of the Vibrionaceae.</title>
        <authorList>
            <person name="Gomez-Gil B."/>
            <person name="Enciso-Ibarra J."/>
        </authorList>
    </citation>
    <scope>NUCLEOTIDE SEQUENCE [LARGE SCALE GENOMIC DNA]</scope>
    <source>
        <strain evidence="2 3">CAIM 912</strain>
    </source>
</reference>
<keyword evidence="3" id="KW-1185">Reference proteome</keyword>
<feature type="chain" id="PRO_5007465566" evidence="1">
    <location>
        <begin position="23"/>
        <end position="108"/>
    </location>
</feature>
<dbReference type="OrthoDB" id="5917619at2"/>
<proteinExistence type="predicted"/>
<organism evidence="2 3">
    <name type="scientific">Enterovibrio coralii</name>
    <dbReference type="NCBI Taxonomy" id="294935"/>
    <lineage>
        <taxon>Bacteria</taxon>
        <taxon>Pseudomonadati</taxon>
        <taxon>Pseudomonadota</taxon>
        <taxon>Gammaproteobacteria</taxon>
        <taxon>Vibrionales</taxon>
        <taxon>Vibrionaceae</taxon>
        <taxon>Enterovibrio</taxon>
    </lineage>
</organism>
<sequence length="108" mass="11687">MKVASNYLCVSLLAIMPVIAQANVDPTAPLGYHAPTKVQKKTTVRLPALDAIMCSSEDVCTAVLDGESAVEGQTVRGFAISAINENRVLLKRGNKRWSLTIFNEQVVQ</sequence>
<name>A0A135I3M2_9GAMM</name>
<protein>
    <submittedName>
        <fullName evidence="2">MSHA biogenesis protein MshK</fullName>
    </submittedName>
</protein>
<dbReference type="AlphaFoldDB" id="A0A135I3M2"/>
<keyword evidence="1" id="KW-0732">Signal</keyword>
<dbReference type="Proteomes" id="UP000070529">
    <property type="component" value="Unassembled WGS sequence"/>
</dbReference>
<dbReference type="RefSeq" id="WP_067419668.1">
    <property type="nucleotide sequence ID" value="NZ_LNTY01000058.1"/>
</dbReference>
<evidence type="ECO:0000313" key="2">
    <source>
        <dbReference type="EMBL" id="KXF80025.1"/>
    </source>
</evidence>
<dbReference type="EMBL" id="LNTY01000058">
    <property type="protein sequence ID" value="KXF80025.1"/>
    <property type="molecule type" value="Genomic_DNA"/>
</dbReference>
<gene>
    <name evidence="2" type="ORF">ATN88_13390</name>
</gene>